<dbReference type="GO" id="GO:0016301">
    <property type="term" value="F:kinase activity"/>
    <property type="evidence" value="ECO:0007669"/>
    <property type="project" value="UniProtKB-KW"/>
</dbReference>
<dbReference type="Proteomes" id="UP000547528">
    <property type="component" value="Unassembled WGS sequence"/>
</dbReference>
<sequence>MRWTSMELAALATRAVPGLSPTGVADAPDDARDFMAAVVVDTSGNRWRVRGPQHAQAAMRLETEVQVLRGFSTAIRAELPFRVPSVAGATRVDDMRVFVYNHLPGATRDLEQLTASGAELTEDLGRTMAAIHDLSETVVDHADLPRHTAERLRQRRLNELDSAAATGQVPPALLRRWEHAMEDKDLWNFTPAVVHGDLHEDNLLVEGERVVAVTGWTDLHIGDPADDLAWLIASPERQFSDAVVAAYRAQRSSEPDEHILRRAALAAEFALAQWLVRGRAGENQQMTDEALGLLKQLASDIDTYGGRPIALTPPESEAPQAPAEVQDSKPVMRPGAAATIADTGEVEGTRPTVADSEPAEDPDDEPAVITDADTHEGPTGKVTALHPRPAPDHGPAPDQGAAADQNDPATEEIPAYVEDHFSEDSPTDSFAPVSEPHPTSGSLPIQPDSTSENRAKQRNFFPASAASAASGRSAQSAQSASGSSAASADSAAEAEPSAPSPNSASPSSPAESSPGESTQGDSDAATDGAGSVTRDTVYSRHPGLRPPS</sequence>
<comment type="caution">
    <text evidence="3">The sequence shown here is derived from an EMBL/GenBank/DDBJ whole genome shotgun (WGS) entry which is preliminary data.</text>
</comment>
<organism evidence="3 4">
    <name type="scientific">Garicola koreensis</name>
    <dbReference type="NCBI Taxonomy" id="1262554"/>
    <lineage>
        <taxon>Bacteria</taxon>
        <taxon>Bacillati</taxon>
        <taxon>Actinomycetota</taxon>
        <taxon>Actinomycetes</taxon>
        <taxon>Micrococcales</taxon>
        <taxon>Micrococcaceae</taxon>
        <taxon>Garicola</taxon>
    </lineage>
</organism>
<evidence type="ECO:0000313" key="3">
    <source>
        <dbReference type="EMBL" id="MBB3667789.1"/>
    </source>
</evidence>
<feature type="compositionally biased region" description="Polar residues" evidence="1">
    <location>
        <begin position="437"/>
        <end position="452"/>
    </location>
</feature>
<name>A0A7W5TWA1_9MICC</name>
<evidence type="ECO:0000256" key="1">
    <source>
        <dbReference type="SAM" id="MobiDB-lite"/>
    </source>
</evidence>
<proteinExistence type="predicted"/>
<keyword evidence="4" id="KW-1185">Reference proteome</keyword>
<feature type="region of interest" description="Disordered" evidence="1">
    <location>
        <begin position="305"/>
        <end position="548"/>
    </location>
</feature>
<protein>
    <submittedName>
        <fullName evidence="3">Aminoglycoside phosphotransferase (APT) family kinase protein</fullName>
    </submittedName>
</protein>
<feature type="compositionally biased region" description="Low complexity" evidence="1">
    <location>
        <begin position="462"/>
        <end position="517"/>
    </location>
</feature>
<keyword evidence="3" id="KW-0418">Kinase</keyword>
<feature type="compositionally biased region" description="Low complexity" evidence="1">
    <location>
        <begin position="313"/>
        <end position="324"/>
    </location>
</feature>
<dbReference type="InterPro" id="IPR011009">
    <property type="entry name" value="Kinase-like_dom_sf"/>
</dbReference>
<feature type="domain" description="Aminoglycoside phosphotransferase" evidence="2">
    <location>
        <begin position="39"/>
        <end position="255"/>
    </location>
</feature>
<dbReference type="Pfam" id="PF01636">
    <property type="entry name" value="APH"/>
    <property type="match status" value="1"/>
</dbReference>
<evidence type="ECO:0000259" key="2">
    <source>
        <dbReference type="Pfam" id="PF01636"/>
    </source>
</evidence>
<dbReference type="AlphaFoldDB" id="A0A7W5TWA1"/>
<dbReference type="InterPro" id="IPR002575">
    <property type="entry name" value="Aminoglycoside_PTrfase"/>
</dbReference>
<dbReference type="Gene3D" id="3.90.1200.10">
    <property type="match status" value="1"/>
</dbReference>
<dbReference type="EMBL" id="JACIBT010000003">
    <property type="protein sequence ID" value="MBB3667789.1"/>
    <property type="molecule type" value="Genomic_DNA"/>
</dbReference>
<keyword evidence="3" id="KW-0808">Transferase</keyword>
<accession>A0A7W5TWA1</accession>
<reference evidence="3 4" key="1">
    <citation type="submission" date="2020-08" db="EMBL/GenBank/DDBJ databases">
        <title>Sequencing the genomes of 1000 actinobacteria strains.</title>
        <authorList>
            <person name="Klenk H.-P."/>
        </authorList>
    </citation>
    <scope>NUCLEOTIDE SEQUENCE [LARGE SCALE GENOMIC DNA]</scope>
    <source>
        <strain evidence="3 4">DSM 28238</strain>
    </source>
</reference>
<gene>
    <name evidence="3" type="ORF">FHX47_001410</name>
</gene>
<dbReference type="RefSeq" id="WP_183358202.1">
    <property type="nucleotide sequence ID" value="NZ_BAABKR010000001.1"/>
</dbReference>
<evidence type="ECO:0000313" key="4">
    <source>
        <dbReference type="Proteomes" id="UP000547528"/>
    </source>
</evidence>
<dbReference type="SUPFAM" id="SSF56112">
    <property type="entry name" value="Protein kinase-like (PK-like)"/>
    <property type="match status" value="1"/>
</dbReference>
<feature type="compositionally biased region" description="Acidic residues" evidence="1">
    <location>
        <begin position="357"/>
        <end position="366"/>
    </location>
</feature>